<feature type="domain" description="Amino acid permease/ SLC12A" evidence="9">
    <location>
        <begin position="17"/>
        <end position="426"/>
    </location>
</feature>
<feature type="transmembrane region" description="Helical" evidence="8">
    <location>
        <begin position="45"/>
        <end position="64"/>
    </location>
</feature>
<accession>A0ABY9RPH2</accession>
<feature type="transmembrane region" description="Helical" evidence="8">
    <location>
        <begin position="119"/>
        <end position="140"/>
    </location>
</feature>
<name>A0ABY9RPH2_9ACTN</name>
<dbReference type="InterPro" id="IPR004841">
    <property type="entry name" value="AA-permease/SLC12A_dom"/>
</dbReference>
<dbReference type="PANTHER" id="PTHR43495:SF5">
    <property type="entry name" value="GAMMA-AMINOBUTYRIC ACID PERMEASE"/>
    <property type="match status" value="1"/>
</dbReference>
<keyword evidence="6 8" id="KW-0472">Membrane</keyword>
<feature type="compositionally biased region" description="Pro residues" evidence="7">
    <location>
        <begin position="457"/>
        <end position="475"/>
    </location>
</feature>
<feature type="transmembrane region" description="Helical" evidence="8">
    <location>
        <begin position="285"/>
        <end position="304"/>
    </location>
</feature>
<feature type="region of interest" description="Disordered" evidence="7">
    <location>
        <begin position="446"/>
        <end position="481"/>
    </location>
</feature>
<proteinExistence type="predicted"/>
<evidence type="ECO:0000259" key="9">
    <source>
        <dbReference type="Pfam" id="PF00324"/>
    </source>
</evidence>
<evidence type="ECO:0000256" key="8">
    <source>
        <dbReference type="SAM" id="Phobius"/>
    </source>
</evidence>
<dbReference type="PANTHER" id="PTHR43495">
    <property type="entry name" value="GABA PERMEASE"/>
    <property type="match status" value="1"/>
</dbReference>
<dbReference type="Gene3D" id="1.20.1740.10">
    <property type="entry name" value="Amino acid/polyamine transporter I"/>
    <property type="match status" value="1"/>
</dbReference>
<keyword evidence="4" id="KW-0029">Amino-acid transport</keyword>
<evidence type="ECO:0000256" key="1">
    <source>
        <dbReference type="ARBA" id="ARBA00004141"/>
    </source>
</evidence>
<keyword evidence="5 8" id="KW-1133">Transmembrane helix</keyword>
<dbReference type="InterPro" id="IPR004840">
    <property type="entry name" value="Amino_acid_permease_CS"/>
</dbReference>
<dbReference type="Pfam" id="PF00324">
    <property type="entry name" value="AA_permease"/>
    <property type="match status" value="1"/>
</dbReference>
<dbReference type="EMBL" id="CP133762">
    <property type="protein sequence ID" value="WMX44094.1"/>
    <property type="molecule type" value="Genomic_DNA"/>
</dbReference>
<evidence type="ECO:0000256" key="5">
    <source>
        <dbReference type="ARBA" id="ARBA00022989"/>
    </source>
</evidence>
<feature type="transmembrane region" description="Helical" evidence="8">
    <location>
        <begin position="20"/>
        <end position="39"/>
    </location>
</feature>
<feature type="transmembrane region" description="Helical" evidence="8">
    <location>
        <begin position="85"/>
        <end position="107"/>
    </location>
</feature>
<feature type="transmembrane region" description="Helical" evidence="8">
    <location>
        <begin position="331"/>
        <end position="348"/>
    </location>
</feature>
<keyword evidence="2" id="KW-0813">Transport</keyword>
<feature type="transmembrane region" description="Helical" evidence="8">
    <location>
        <begin position="360"/>
        <end position="383"/>
    </location>
</feature>
<gene>
    <name evidence="10" type="ORF">RGF97_03395</name>
</gene>
<feature type="transmembrane region" description="Helical" evidence="8">
    <location>
        <begin position="240"/>
        <end position="261"/>
    </location>
</feature>
<keyword evidence="11" id="KW-1185">Reference proteome</keyword>
<dbReference type="PROSITE" id="PS00218">
    <property type="entry name" value="AMINO_ACID_PERMEASE_1"/>
    <property type="match status" value="1"/>
</dbReference>
<evidence type="ECO:0000256" key="6">
    <source>
        <dbReference type="ARBA" id="ARBA00023136"/>
    </source>
</evidence>
<evidence type="ECO:0000313" key="10">
    <source>
        <dbReference type="EMBL" id="WMX44094.1"/>
    </source>
</evidence>
<dbReference type="RefSeq" id="WP_309547853.1">
    <property type="nucleotide sequence ID" value="NZ_CP133762.1"/>
</dbReference>
<organism evidence="10 11">
    <name type="scientific">Streptomyces roseicoloratus</name>
    <dbReference type="NCBI Taxonomy" id="2508722"/>
    <lineage>
        <taxon>Bacteria</taxon>
        <taxon>Bacillati</taxon>
        <taxon>Actinomycetota</taxon>
        <taxon>Actinomycetes</taxon>
        <taxon>Kitasatosporales</taxon>
        <taxon>Streptomycetaceae</taxon>
        <taxon>Streptomyces</taxon>
    </lineage>
</organism>
<feature type="transmembrane region" description="Helical" evidence="8">
    <location>
        <begin position="404"/>
        <end position="422"/>
    </location>
</feature>
<evidence type="ECO:0000313" key="11">
    <source>
        <dbReference type="Proteomes" id="UP001250858"/>
    </source>
</evidence>
<feature type="transmembrane region" description="Helical" evidence="8">
    <location>
        <begin position="152"/>
        <end position="177"/>
    </location>
</feature>
<comment type="subcellular location">
    <subcellularLocation>
        <location evidence="1">Membrane</location>
        <topology evidence="1">Multi-pass membrane protein</topology>
    </subcellularLocation>
</comment>
<dbReference type="PIRSF" id="PIRSF006060">
    <property type="entry name" value="AA_transporter"/>
    <property type="match status" value="1"/>
</dbReference>
<keyword evidence="3 8" id="KW-0812">Transmembrane</keyword>
<evidence type="ECO:0000256" key="7">
    <source>
        <dbReference type="SAM" id="MobiDB-lite"/>
    </source>
</evidence>
<evidence type="ECO:0000256" key="4">
    <source>
        <dbReference type="ARBA" id="ARBA00022970"/>
    </source>
</evidence>
<dbReference type="Proteomes" id="UP001250858">
    <property type="component" value="Chromosome"/>
</dbReference>
<feature type="transmembrane region" description="Helical" evidence="8">
    <location>
        <begin position="197"/>
        <end position="219"/>
    </location>
</feature>
<sequence>MTPPPARTAQAALRSRHLAMLALGGVIGAGLFVGTGAGLATAGPAVLVSYLLAAALALAIMRMLGELAAAIPESGSFSVYAHRALGAWAGFTTGWLYTWVTAVAIAVEALAGAAILHAWWPTVPTWVFTLAAMTVFTIVNMTDVRTFGEAEFWFASLKVLAVLAFIALGTAALLGLLPGTRSPGLSHLTGDGGFAPHGLSGIVTALLGVVFAFGGMEVIGMAAAESHDPGRSIRTAVRTAIWRIALFYLGSVLVLVLLLPWRSARPDESPYVAALVRLGIPHADVITQAVILVALLSALNANLYGTSRMLHSLAERGEAPRALARRTRRGVPARAVAAAAAVGFAAVVPEAVAPGAALPLLAKAMGAAMLFMWLALACSHLVLRRSLERSGRLVLRTRGFPATTRMVIGAIAALMVLMALSPATRPQLLTSAALSAALALTGTHLARRRRPSGQPAALPPSVPPREPVGPTPREPSVPVGD</sequence>
<reference evidence="10 11" key="1">
    <citation type="submission" date="2023-09" db="EMBL/GenBank/DDBJ databases">
        <title>Complete genome of Streptomyces roseicoloratus T14.</title>
        <authorList>
            <person name="Bashizi T."/>
            <person name="Kim M.-J."/>
            <person name="Lee G."/>
            <person name="Tagele S.B."/>
            <person name="Shin J.-H."/>
        </authorList>
    </citation>
    <scope>NUCLEOTIDE SEQUENCE [LARGE SCALE GENOMIC DNA]</scope>
    <source>
        <strain evidence="10 11">T14</strain>
    </source>
</reference>
<evidence type="ECO:0000256" key="2">
    <source>
        <dbReference type="ARBA" id="ARBA00022448"/>
    </source>
</evidence>
<protein>
    <submittedName>
        <fullName evidence="10">Amino acid permease</fullName>
    </submittedName>
</protein>
<evidence type="ECO:0000256" key="3">
    <source>
        <dbReference type="ARBA" id="ARBA00022692"/>
    </source>
</evidence>